<feature type="domain" description="YdgH/BhsA/McbA-like" evidence="2">
    <location>
        <begin position="152"/>
        <end position="209"/>
    </location>
</feature>
<evidence type="ECO:0000259" key="2">
    <source>
        <dbReference type="Pfam" id="PF07338"/>
    </source>
</evidence>
<feature type="domain" description="YdgH/BhsA/McbA-like" evidence="2">
    <location>
        <begin position="296"/>
        <end position="350"/>
    </location>
</feature>
<name>A0A375AAQ8_9GAMM</name>
<gene>
    <name evidence="3" type="primary">ydgH</name>
    <name evidence="3" type="ORF">DAQ1742_02146</name>
</gene>
<protein>
    <submittedName>
        <fullName evidence="3">Protein ydgH</fullName>
    </submittedName>
</protein>
<evidence type="ECO:0000313" key="4">
    <source>
        <dbReference type="Proteomes" id="UP000294820"/>
    </source>
</evidence>
<dbReference type="SUPFAM" id="SSF159871">
    <property type="entry name" value="YdgH-like"/>
    <property type="match status" value="3"/>
</dbReference>
<dbReference type="EMBL" id="LT615367">
    <property type="protein sequence ID" value="SLM63057.1"/>
    <property type="molecule type" value="Genomic_DNA"/>
</dbReference>
<dbReference type="InterPro" id="IPR010854">
    <property type="entry name" value="YdgH/BhsA/McbA-like_dom"/>
</dbReference>
<dbReference type="AlphaFoldDB" id="A0A375AAQ8"/>
<dbReference type="NCBIfam" id="NF040471">
    <property type="entry name" value="ydgH_STM1478"/>
    <property type="match status" value="1"/>
</dbReference>
<keyword evidence="1" id="KW-0732">Signal</keyword>
<dbReference type="Gene3D" id="3.30.1660.10">
    <property type="entry name" value="Flavin-binding protein dodecin"/>
    <property type="match status" value="3"/>
</dbReference>
<dbReference type="InterPro" id="IPR025543">
    <property type="entry name" value="Dodecin-like"/>
</dbReference>
<reference evidence="3 4" key="1">
    <citation type="submission" date="2016-09" db="EMBL/GenBank/DDBJ databases">
        <authorList>
            <person name="Reverchon S."/>
            <person name="Nasser W."/>
            <person name="Leonard S."/>
            <person name="Brochier C."/>
            <person name="Duprey A."/>
        </authorList>
    </citation>
    <scope>NUCLEOTIDE SEQUENCE [LARGE SCALE GENOMIC DNA]</scope>
    <source>
        <strain evidence="3 4">174/2</strain>
    </source>
</reference>
<feature type="domain" description="YdgH/BhsA/McbA-like" evidence="2">
    <location>
        <begin position="68"/>
        <end position="123"/>
    </location>
</feature>
<evidence type="ECO:0000313" key="3">
    <source>
        <dbReference type="EMBL" id="SLM63057.1"/>
    </source>
</evidence>
<accession>A0A375AAQ8</accession>
<sequence>MQRHNTSFHAIISGYYRKRLGTYLPELRQVKGFFMKLKTRVVASTLLSIVAFSSQAAQELTPEKAQSLQPFERMTFLGRYDAIYEAAADASKKADARGAAAFYIQSTSEVNGGRWQVTVDLYKKDAPAAVKDTSYRRFSGVKELPKDEAVRLEPYDTVTVTGSFGNQPEVNEAIGKAAKAKAADAFFIARQVDINSSGATQSITAFVYKKDAPKRQVQSPDAIPANSEAGKAALAAGGEAAAKVEIPGIATSSSLSDKVGNFFQTQSSTVGSRYTVTMADGTTIQELNNATAAQMAPFDAITLRGSFNSPTDISEAVAKQAYKKGAKFYHITREWQEKGDHYTIGADLYK</sequence>
<dbReference type="PANTHER" id="PTHR34156">
    <property type="entry name" value="OUTER MEMBRANE PROTEIN-RELATED-RELATED"/>
    <property type="match status" value="1"/>
</dbReference>
<dbReference type="Proteomes" id="UP000294820">
    <property type="component" value="Chromosome 1"/>
</dbReference>
<dbReference type="InterPro" id="IPR025539">
    <property type="entry name" value="YdgH"/>
</dbReference>
<dbReference type="InterPro" id="IPR051096">
    <property type="entry name" value="BhsA/McbA_stress_biofilm_assoc"/>
</dbReference>
<dbReference type="Pfam" id="PF07338">
    <property type="entry name" value="YdgH_BhsA-like"/>
    <property type="match status" value="3"/>
</dbReference>
<dbReference type="KEGG" id="daq:DAQ1742_02146"/>
<dbReference type="PANTHER" id="PTHR34156:SF2">
    <property type="entry name" value="PROTEIN YDGH"/>
    <property type="match status" value="1"/>
</dbReference>
<proteinExistence type="predicted"/>
<organism evidence="3 4">
    <name type="scientific">Dickeya aquatica</name>
    <dbReference type="NCBI Taxonomy" id="1401087"/>
    <lineage>
        <taxon>Bacteria</taxon>
        <taxon>Pseudomonadati</taxon>
        <taxon>Pseudomonadota</taxon>
        <taxon>Gammaproteobacteria</taxon>
        <taxon>Enterobacterales</taxon>
        <taxon>Pectobacteriaceae</taxon>
        <taxon>Dickeya</taxon>
    </lineage>
</organism>
<keyword evidence="4" id="KW-1185">Reference proteome</keyword>
<dbReference type="InterPro" id="IPR036275">
    <property type="entry name" value="YdgH-like_sf"/>
</dbReference>
<evidence type="ECO:0000256" key="1">
    <source>
        <dbReference type="ARBA" id="ARBA00022729"/>
    </source>
</evidence>